<proteinExistence type="inferred from homology"/>
<dbReference type="GO" id="GO:0016985">
    <property type="term" value="F:mannan endo-1,4-beta-mannosidase activity"/>
    <property type="evidence" value="ECO:0007669"/>
    <property type="project" value="InterPro"/>
</dbReference>
<feature type="non-terminal residue" evidence="6">
    <location>
        <position position="1114"/>
    </location>
</feature>
<dbReference type="EMBL" id="LIZX01000044">
    <property type="protein sequence ID" value="KPJ68671.1"/>
    <property type="molecule type" value="Genomic_DNA"/>
</dbReference>
<dbReference type="AlphaFoldDB" id="A0A0S7Y2H7"/>
<dbReference type="PROSITE" id="PS51764">
    <property type="entry name" value="GH26"/>
    <property type="match status" value="1"/>
</dbReference>
<comment type="caution">
    <text evidence="6">The sequence shown here is derived from an EMBL/GenBank/DDBJ whole genome shotgun (WGS) entry which is preliminary data.</text>
</comment>
<dbReference type="PANTHER" id="PTHR40079:SF4">
    <property type="entry name" value="GH26 DOMAIN-CONTAINING PROTEIN-RELATED"/>
    <property type="match status" value="1"/>
</dbReference>
<evidence type="ECO:0000259" key="5">
    <source>
        <dbReference type="PROSITE" id="PS51764"/>
    </source>
</evidence>
<evidence type="ECO:0000256" key="2">
    <source>
        <dbReference type="ARBA" id="ARBA00022801"/>
    </source>
</evidence>
<reference evidence="6 7" key="1">
    <citation type="journal article" date="2015" name="Microbiome">
        <title>Genomic resolution of linkages in carbon, nitrogen, and sulfur cycling among widespread estuary sediment bacteria.</title>
        <authorList>
            <person name="Baker B.J."/>
            <person name="Lazar C.S."/>
            <person name="Teske A.P."/>
            <person name="Dick G.J."/>
        </authorList>
    </citation>
    <scope>NUCLEOTIDE SEQUENCE [LARGE SCALE GENOMIC DNA]</scope>
    <source>
        <strain evidence="6">DG_54_3</strain>
    </source>
</reference>
<name>A0A0S7Y2H7_UNCSA</name>
<dbReference type="InterPro" id="IPR000805">
    <property type="entry name" value="Glyco_hydro_26"/>
</dbReference>
<accession>A0A0S7Y2H7</accession>
<dbReference type="Gene3D" id="3.20.20.80">
    <property type="entry name" value="Glycosidases"/>
    <property type="match status" value="1"/>
</dbReference>
<evidence type="ECO:0000313" key="6">
    <source>
        <dbReference type="EMBL" id="KPJ68671.1"/>
    </source>
</evidence>
<keyword evidence="2 4" id="KW-0378">Hydrolase</keyword>
<comment type="similarity">
    <text evidence="1 4">Belongs to the glycosyl hydrolase 26 family.</text>
</comment>
<sequence length="1114" mass="128763">MSDILNIFNEIIRATAQLAAAAPSNHPTHKEVDCYGLDPALKGKYGGIHNGDNITPKTTKDFERKVRGKPDIELKFINLEGGWVLEQEIQLLKEQGKAIFVKLEPFIPNPDKEDPRKWQGIETNYYFMDKIIPKEYYNLLLTLATLAHGNSPNLKNQFKIVLQQHDLGKISPELLQDLTGKAETENNYIKHQFSAILKRYNVSGNNDTKFRVILHSLVAKAKKENTLLLKQFDAFLRKYGIHKILPTKYPNILQQLVGRAKGDLEDIATQFNLIFMHNGLNHIEYRNLIEKLVRIASKKYEDLMQQFKMILERNRAGRSPEMLSQLAHHTRREYDNFILELDLVLRKHGIAENFSGTYDHILLQNARVAKQSGIPTLEAFGAEMNGYGEGMFWYPFGLDPVKYILAYRHYHDVKTKAGAKNINYVWNPHVVRKTEKDFTEYYPGDDYVDIIAFDVYTEEGRGSLVPLLKNAIKTMDQFLAENGLQPKDYALGEWGANRKYGEYNQFDQMLNFIEAKDSPIKFHIYYNVNADTGNYKMDHRMEMRYSQHLKKLARDNYNFVHTNLGINPDTRKHKCYLPQIPDPNQIYRKISATEFKTTEELKQRICAPDNKIFASDCLPPYIKDWDPRDRQKNMPPRTLKESELYPLEKEYLPLSIGHAYEFGTHQYLLNNLLIQTLIEKERIPLKAVKKILRIVSYKNPNDPSALRDFAPFTSYELCRDKFLAQHPEMALIKKSAPDFYFYLNQPKLFWDNMIVLYGIYTQKAIESNDQQALQEIVAMGKFFLKSIKLQEKHEKGNHAKEAFISSKYRMASLLLILSEAYSLWRDRPISDYKEGLKYVEEAIEKFKDSGINSRPDYFSITKGILIAADLHAKIAQQNMLVANFSQAEAEYRAAQYLYDRVANLDFSQGTGLAVLPFKLETSSYTAASNIKVIASAQEITSALEENIDRKHINQAEAIASIRGLFQFLRGVALLKQVGYYLEFPFMHYKQKGYEDIIQNMVLVKAGLAEIEKGSRFADLRYFRALGNLVLEKLLISFADSLAYSTSEMSKKDAKEKYTKAIAELKENLPDLFTLEEWKQLANIPQLEDISDKDAIRSDWKDLKKDTTLYKEGFP</sequence>
<dbReference type="PANTHER" id="PTHR40079">
    <property type="entry name" value="MANNAN ENDO-1,4-BETA-MANNOSIDASE E-RELATED"/>
    <property type="match status" value="1"/>
</dbReference>
<organism evidence="6 7">
    <name type="scientific">candidate division WOR-1 bacterium DG_54_3</name>
    <dbReference type="NCBI Taxonomy" id="1703775"/>
    <lineage>
        <taxon>Bacteria</taxon>
        <taxon>Bacillati</taxon>
        <taxon>Saganbacteria</taxon>
    </lineage>
</organism>
<dbReference type="Proteomes" id="UP000051861">
    <property type="component" value="Unassembled WGS sequence"/>
</dbReference>
<dbReference type="SUPFAM" id="SSF51445">
    <property type="entry name" value="(Trans)glycosidases"/>
    <property type="match status" value="1"/>
</dbReference>
<evidence type="ECO:0000313" key="7">
    <source>
        <dbReference type="Proteomes" id="UP000051861"/>
    </source>
</evidence>
<evidence type="ECO:0000256" key="1">
    <source>
        <dbReference type="ARBA" id="ARBA00007754"/>
    </source>
</evidence>
<feature type="active site" description="Nucleophile" evidence="4">
    <location>
        <position position="493"/>
    </location>
</feature>
<gene>
    <name evidence="6" type="ORF">AMJ44_05800</name>
</gene>
<feature type="domain" description="GH26" evidence="5">
    <location>
        <begin position="219"/>
        <end position="562"/>
    </location>
</feature>
<protein>
    <recommendedName>
        <fullName evidence="5">GH26 domain-containing protein</fullName>
    </recommendedName>
</protein>
<evidence type="ECO:0000256" key="3">
    <source>
        <dbReference type="ARBA" id="ARBA00023295"/>
    </source>
</evidence>
<dbReference type="InterPro" id="IPR022790">
    <property type="entry name" value="GH26_dom"/>
</dbReference>
<evidence type="ECO:0000256" key="4">
    <source>
        <dbReference type="PROSITE-ProRule" id="PRU01100"/>
    </source>
</evidence>
<dbReference type="InterPro" id="IPR017853">
    <property type="entry name" value="GH"/>
</dbReference>
<keyword evidence="3 4" id="KW-0326">Glycosidase</keyword>
<dbReference type="GO" id="GO:0006080">
    <property type="term" value="P:substituted mannan metabolic process"/>
    <property type="evidence" value="ECO:0007669"/>
    <property type="project" value="InterPro"/>
</dbReference>
<dbReference type="Pfam" id="PF02156">
    <property type="entry name" value="Glyco_hydro_26"/>
    <property type="match status" value="1"/>
</dbReference>
<feature type="active site" description="Proton donor" evidence="4">
    <location>
        <position position="383"/>
    </location>
</feature>